<dbReference type="GO" id="GO:0005886">
    <property type="term" value="C:plasma membrane"/>
    <property type="evidence" value="ECO:0007669"/>
    <property type="project" value="UniProtKB-SubCell"/>
</dbReference>
<dbReference type="PANTHER" id="PTHR47245">
    <property type="entry name" value="PEPTIDYLPROLYL ISOMERASE"/>
    <property type="match status" value="1"/>
</dbReference>
<dbReference type="PROSITE" id="PS50198">
    <property type="entry name" value="PPIC_PPIASE_2"/>
    <property type="match status" value="1"/>
</dbReference>
<keyword evidence="8 11" id="KW-0564">Palmitate</keyword>
<dbReference type="AlphaFoldDB" id="A0A073KEA7"/>
<comment type="similarity">
    <text evidence="3 11">Belongs to the PrsA family.</text>
</comment>
<name>A0A073KEA7_9BACI</name>
<sequence>MKRKQLLIIAATIGTLTLSACGSQGSSDAIATSKSSTITKSDFDKQLKDRYGKDMLYEMMAQDIISKKYKVSDDEVDKEFKKAKDQYGEQFKMVLESNRLKDENDFKNQIRFKLAMNEAIKKSITEKDVKEHYKPEIKASHILVNDEKTATDIKKKLDEGASFEELAKEQSQDPGSKDKGGDLGYFGPGKITVPEFEGAAYKLNVGEISTPVKSSNGYHIIKLTDKKELKPYDEVKASIRKNLEDERLADTTTGQKILLDELKKADIKVKDSDLKDTFSRLSGQQAQ</sequence>
<evidence type="ECO:0000256" key="13">
    <source>
        <dbReference type="SAM" id="SignalP"/>
    </source>
</evidence>
<evidence type="ECO:0000313" key="16">
    <source>
        <dbReference type="Proteomes" id="UP000027778"/>
    </source>
</evidence>
<comment type="function">
    <text evidence="11">Plays a major role in protein secretion by helping the post-translocational extracellular folding of several secreted proteins.</text>
</comment>
<dbReference type="SUPFAM" id="SSF109998">
    <property type="entry name" value="Triger factor/SurA peptide-binding domain-like"/>
    <property type="match status" value="1"/>
</dbReference>
<evidence type="ECO:0000256" key="3">
    <source>
        <dbReference type="ARBA" id="ARBA00006071"/>
    </source>
</evidence>
<evidence type="ECO:0000256" key="8">
    <source>
        <dbReference type="ARBA" id="ARBA00023139"/>
    </source>
</evidence>
<evidence type="ECO:0000256" key="9">
    <source>
        <dbReference type="ARBA" id="ARBA00023235"/>
    </source>
</evidence>
<evidence type="ECO:0000256" key="2">
    <source>
        <dbReference type="ARBA" id="ARBA00004193"/>
    </source>
</evidence>
<dbReference type="InterPro" id="IPR000297">
    <property type="entry name" value="PPIase_PpiC"/>
</dbReference>
<dbReference type="EC" id="5.2.1.8" evidence="11"/>
<evidence type="ECO:0000256" key="11">
    <source>
        <dbReference type="HAMAP-Rule" id="MF_01145"/>
    </source>
</evidence>
<protein>
    <recommendedName>
        <fullName evidence="11">Foldase protein PrsA</fullName>
        <ecNumber evidence="11">5.2.1.8</ecNumber>
    </recommendedName>
</protein>
<dbReference type="InterPro" id="IPR023059">
    <property type="entry name" value="Foldase_PrsA"/>
</dbReference>
<dbReference type="HAMAP" id="MF_01145">
    <property type="entry name" value="Foldase_PrsA"/>
    <property type="match status" value="1"/>
</dbReference>
<dbReference type="STRING" id="574375.AZF08_12420"/>
<dbReference type="SUPFAM" id="SSF54534">
    <property type="entry name" value="FKBP-like"/>
    <property type="match status" value="1"/>
</dbReference>
<dbReference type="InterPro" id="IPR046357">
    <property type="entry name" value="PPIase_dom_sf"/>
</dbReference>
<dbReference type="PROSITE" id="PS51257">
    <property type="entry name" value="PROKAR_LIPOPROTEIN"/>
    <property type="match status" value="1"/>
</dbReference>
<dbReference type="GO" id="GO:0006457">
    <property type="term" value="P:protein folding"/>
    <property type="evidence" value="ECO:0007669"/>
    <property type="project" value="UniProtKB-UniRule"/>
</dbReference>
<dbReference type="InterPro" id="IPR050245">
    <property type="entry name" value="PrsA_foldase"/>
</dbReference>
<dbReference type="eggNOG" id="COG0760">
    <property type="taxonomic scope" value="Bacteria"/>
</dbReference>
<keyword evidence="16" id="KW-1185">Reference proteome</keyword>
<feature type="compositionally biased region" description="Basic and acidic residues" evidence="12">
    <location>
        <begin position="164"/>
        <end position="181"/>
    </location>
</feature>
<dbReference type="PANTHER" id="PTHR47245:SF1">
    <property type="entry name" value="FOLDASE PROTEIN PRSA"/>
    <property type="match status" value="1"/>
</dbReference>
<reference evidence="15 16" key="1">
    <citation type="submission" date="2014-06" db="EMBL/GenBank/DDBJ databases">
        <title>Draft genome sequence of Bacillus gaemokensis JCM 15801 (MCCC 1A00707).</title>
        <authorList>
            <person name="Lai Q."/>
            <person name="Liu Y."/>
            <person name="Shao Z."/>
        </authorList>
    </citation>
    <scope>NUCLEOTIDE SEQUENCE [LARGE SCALE GENOMIC DNA]</scope>
    <source>
        <strain evidence="15 16">JCM 15801</strain>
    </source>
</reference>
<dbReference type="Gene3D" id="3.10.50.40">
    <property type="match status" value="1"/>
</dbReference>
<keyword evidence="7 11" id="KW-0472">Membrane</keyword>
<dbReference type="EMBL" id="JOTM01000004">
    <property type="protein sequence ID" value="KEK24841.1"/>
    <property type="molecule type" value="Genomic_DNA"/>
</dbReference>
<comment type="catalytic activity">
    <reaction evidence="1 11">
        <text>[protein]-peptidylproline (omega=180) = [protein]-peptidylproline (omega=0)</text>
        <dbReference type="Rhea" id="RHEA:16237"/>
        <dbReference type="Rhea" id="RHEA-COMP:10747"/>
        <dbReference type="Rhea" id="RHEA-COMP:10748"/>
        <dbReference type="ChEBI" id="CHEBI:83833"/>
        <dbReference type="ChEBI" id="CHEBI:83834"/>
        <dbReference type="EC" id="5.2.1.8"/>
    </reaction>
</comment>
<evidence type="ECO:0000256" key="7">
    <source>
        <dbReference type="ARBA" id="ARBA00023136"/>
    </source>
</evidence>
<evidence type="ECO:0000313" key="15">
    <source>
        <dbReference type="EMBL" id="KEK24841.1"/>
    </source>
</evidence>
<keyword evidence="10 11" id="KW-0449">Lipoprotein</keyword>
<proteinExistence type="inferred from homology"/>
<feature type="chain" id="PRO_5039583009" description="Foldase protein PrsA" evidence="13">
    <location>
        <begin position="23"/>
        <end position="287"/>
    </location>
</feature>
<feature type="region of interest" description="Disordered" evidence="12">
    <location>
        <begin position="164"/>
        <end position="184"/>
    </location>
</feature>
<accession>A0A073KEA7</accession>
<evidence type="ECO:0000256" key="10">
    <source>
        <dbReference type="ARBA" id="ARBA00023288"/>
    </source>
</evidence>
<dbReference type="GO" id="GO:0003755">
    <property type="term" value="F:peptidyl-prolyl cis-trans isomerase activity"/>
    <property type="evidence" value="ECO:0007669"/>
    <property type="project" value="UniProtKB-UniRule"/>
</dbReference>
<keyword evidence="9 11" id="KW-0413">Isomerase</keyword>
<dbReference type="InterPro" id="IPR023058">
    <property type="entry name" value="PPIase_PpiC_CS"/>
</dbReference>
<evidence type="ECO:0000256" key="4">
    <source>
        <dbReference type="ARBA" id="ARBA00022475"/>
    </source>
</evidence>
<keyword evidence="6 11" id="KW-0697">Rotamase</keyword>
<dbReference type="Pfam" id="PF00639">
    <property type="entry name" value="Rotamase"/>
    <property type="match status" value="1"/>
</dbReference>
<evidence type="ECO:0000256" key="1">
    <source>
        <dbReference type="ARBA" id="ARBA00000971"/>
    </source>
</evidence>
<dbReference type="PROSITE" id="PS01096">
    <property type="entry name" value="PPIC_PPIASE_1"/>
    <property type="match status" value="1"/>
</dbReference>
<dbReference type="InterPro" id="IPR027304">
    <property type="entry name" value="Trigger_fact/SurA_dom_sf"/>
</dbReference>
<keyword evidence="5 11" id="KW-0732">Signal</keyword>
<feature type="signal peptide" evidence="13">
    <location>
        <begin position="1"/>
        <end position="22"/>
    </location>
</feature>
<dbReference type="OrthoDB" id="14196at2"/>
<evidence type="ECO:0000256" key="5">
    <source>
        <dbReference type="ARBA" id="ARBA00022729"/>
    </source>
</evidence>
<comment type="subcellular location">
    <subcellularLocation>
        <location evidence="2 11">Cell membrane</location>
        <topology evidence="2 11">Lipid-anchor</topology>
    </subcellularLocation>
</comment>
<dbReference type="Proteomes" id="UP000027778">
    <property type="component" value="Unassembled WGS sequence"/>
</dbReference>
<dbReference type="NCBIfam" id="NF002827">
    <property type="entry name" value="PRK03002.1"/>
    <property type="match status" value="1"/>
</dbReference>
<organism evidence="15 16">
    <name type="scientific">Bacillus gaemokensis</name>
    <dbReference type="NCBI Taxonomy" id="574375"/>
    <lineage>
        <taxon>Bacteria</taxon>
        <taxon>Bacillati</taxon>
        <taxon>Bacillota</taxon>
        <taxon>Bacilli</taxon>
        <taxon>Bacillales</taxon>
        <taxon>Bacillaceae</taxon>
        <taxon>Bacillus</taxon>
        <taxon>Bacillus cereus group</taxon>
    </lineage>
</organism>
<gene>
    <name evidence="11 15" type="primary">prsA</name>
    <name evidence="15" type="ORF">BAGA_21410</name>
</gene>
<comment type="caution">
    <text evidence="15">The sequence shown here is derived from an EMBL/GenBank/DDBJ whole genome shotgun (WGS) entry which is preliminary data.</text>
</comment>
<dbReference type="RefSeq" id="WP_033673849.1">
    <property type="nucleotide sequence ID" value="NZ_JOTM01000004.1"/>
</dbReference>
<evidence type="ECO:0000256" key="6">
    <source>
        <dbReference type="ARBA" id="ARBA00023110"/>
    </source>
</evidence>
<evidence type="ECO:0000256" key="12">
    <source>
        <dbReference type="SAM" id="MobiDB-lite"/>
    </source>
</evidence>
<feature type="domain" description="PpiC" evidence="14">
    <location>
        <begin position="134"/>
        <end position="225"/>
    </location>
</feature>
<keyword evidence="4 11" id="KW-1003">Cell membrane</keyword>
<evidence type="ECO:0000259" key="14">
    <source>
        <dbReference type="PROSITE" id="PS50198"/>
    </source>
</evidence>